<name>A0A026WIV3_OOCBI</name>
<dbReference type="PANTHER" id="PTHR13071:SF4">
    <property type="entry name" value="SMALL RIBOSOMAL SUBUNIT PROTEIN MS22"/>
    <property type="match status" value="1"/>
</dbReference>
<accession>A0A026WIV3</accession>
<dbReference type="InterPro" id="IPR019374">
    <property type="entry name" value="Ribosomal_mS22"/>
</dbReference>
<organism evidence="1 2">
    <name type="scientific">Ooceraea biroi</name>
    <name type="common">Clonal raider ant</name>
    <name type="synonym">Cerapachys biroi</name>
    <dbReference type="NCBI Taxonomy" id="2015173"/>
    <lineage>
        <taxon>Eukaryota</taxon>
        <taxon>Metazoa</taxon>
        <taxon>Ecdysozoa</taxon>
        <taxon>Arthropoda</taxon>
        <taxon>Hexapoda</taxon>
        <taxon>Insecta</taxon>
        <taxon>Pterygota</taxon>
        <taxon>Neoptera</taxon>
        <taxon>Endopterygota</taxon>
        <taxon>Hymenoptera</taxon>
        <taxon>Apocrita</taxon>
        <taxon>Aculeata</taxon>
        <taxon>Formicoidea</taxon>
        <taxon>Formicidae</taxon>
        <taxon>Dorylinae</taxon>
        <taxon>Ooceraea</taxon>
    </lineage>
</organism>
<dbReference type="Proteomes" id="UP000053097">
    <property type="component" value="Unassembled WGS sequence"/>
</dbReference>
<keyword evidence="2" id="KW-1185">Reference proteome</keyword>
<keyword evidence="1" id="KW-0687">Ribonucleoprotein</keyword>
<evidence type="ECO:0000313" key="2">
    <source>
        <dbReference type="Proteomes" id="UP000053097"/>
    </source>
</evidence>
<gene>
    <name evidence="1" type="ORF">X777_04132</name>
</gene>
<dbReference type="PANTHER" id="PTHR13071">
    <property type="entry name" value="MITOCHONDRIAL 28S RIBOSOMAL PROTEIN S22"/>
    <property type="match status" value="1"/>
</dbReference>
<evidence type="ECO:0000313" key="1">
    <source>
        <dbReference type="EMBL" id="EZA55913.1"/>
    </source>
</evidence>
<dbReference type="Pfam" id="PF10245">
    <property type="entry name" value="MRP-S22"/>
    <property type="match status" value="1"/>
</dbReference>
<sequence length="353" mass="41471">MLARQIGKLLRHSYSRAIVNCRNVSSGNVEADAAERDPAPFFFDKEVQKSLRRLTTVDYKKVFRPRMDGHRLRRPEYKFMTDEELQAAMDAAKRKANRYLQMPPVVKQRSEITTVLVKDAALLDHDTVKYVFTDITFGLKDRERIVVVREPDGMLRHANWQERDRLMQTYFPKPGKDIRKPRMFGGKYLESLLERSKYEFILDRACIQFDPDDPDYQAVTRAVYERINLEKHFEALRSTRHFGPMVFHLVWTSNIDNLLCEMIETDRMEDAVLLIRLYHKIHPTAESAVNRCKDDSSDEEIVMHYARFDSARTTTIEKLVQSYKELHQQRKLLEEGIKKAHGLTSNQVETDKV</sequence>
<dbReference type="OrthoDB" id="10052321at2759"/>
<dbReference type="STRING" id="2015173.A0A026WIV3"/>
<dbReference type="AlphaFoldDB" id="A0A026WIV3"/>
<reference evidence="1 2" key="1">
    <citation type="journal article" date="2014" name="Curr. Biol.">
        <title>The genome of the clonal raider ant Cerapachys biroi.</title>
        <authorList>
            <person name="Oxley P.R."/>
            <person name="Ji L."/>
            <person name="Fetter-Pruneda I."/>
            <person name="McKenzie S.K."/>
            <person name="Li C."/>
            <person name="Hu H."/>
            <person name="Zhang G."/>
            <person name="Kronauer D.J."/>
        </authorList>
    </citation>
    <scope>NUCLEOTIDE SEQUENCE [LARGE SCALE GENOMIC DNA]</scope>
</reference>
<dbReference type="OMA" id="GYIELTL"/>
<protein>
    <submittedName>
        <fullName evidence="1">28S ribosomal protein S22, mitochondrial</fullName>
    </submittedName>
</protein>
<dbReference type="GO" id="GO:0003735">
    <property type="term" value="F:structural constituent of ribosome"/>
    <property type="evidence" value="ECO:0007669"/>
    <property type="project" value="TreeGrafter"/>
</dbReference>
<proteinExistence type="predicted"/>
<dbReference type="EMBL" id="KK107183">
    <property type="protein sequence ID" value="EZA55913.1"/>
    <property type="molecule type" value="Genomic_DNA"/>
</dbReference>
<dbReference type="GO" id="GO:0005763">
    <property type="term" value="C:mitochondrial small ribosomal subunit"/>
    <property type="evidence" value="ECO:0007669"/>
    <property type="project" value="TreeGrafter"/>
</dbReference>
<keyword evidence="1" id="KW-0689">Ribosomal protein</keyword>